<evidence type="ECO:0000313" key="1">
    <source>
        <dbReference type="EnsemblPlants" id="Pp3c26_1620V3.2"/>
    </source>
</evidence>
<gene>
    <name evidence="1" type="primary">LOC112278119</name>
</gene>
<dbReference type="EMBL" id="ABEU02000026">
    <property type="status" value="NOT_ANNOTATED_CDS"/>
    <property type="molecule type" value="Genomic_DNA"/>
</dbReference>
<protein>
    <submittedName>
        <fullName evidence="1">Uncharacterized protein</fullName>
    </submittedName>
</protein>
<dbReference type="HOGENOM" id="CLU_1734561_0_0_1"/>
<dbReference type="InParanoid" id="A9T195"/>
<reference evidence="1" key="3">
    <citation type="submission" date="2020-12" db="UniProtKB">
        <authorList>
            <consortium name="EnsemblPlants"/>
        </authorList>
    </citation>
    <scope>IDENTIFICATION</scope>
</reference>
<sequence length="191" mass="21491">MVVRLNTCSSAPEQQFGIEDTADNTGGLRNGFGGHVGEVVMQDFPVTIDPRTSRVAHRDEYEVKYVVTKSWCLCSCLCRNSNWSITELDNTRTRYTMCPPSSQDAQKFKIMDNDRNLILTIQRTSNESTTWRIRRNDNGPLVATCRKMDAKNADVINAEMASNTSAPRTLYLLIHSLKKKELVIASGNDIL</sequence>
<dbReference type="RefSeq" id="XP_024367001.1">
    <property type="nucleotide sequence ID" value="XM_024511233.2"/>
</dbReference>
<accession>A9T195</accession>
<dbReference type="Gramene" id="Pp3c26_1620V3.2">
    <property type="protein sequence ID" value="Pp3c26_1620V3.2"/>
    <property type="gene ID" value="Pp3c26_1620"/>
</dbReference>
<dbReference type="KEGG" id="ppp:112278119"/>
<evidence type="ECO:0000313" key="2">
    <source>
        <dbReference type="Proteomes" id="UP000006727"/>
    </source>
</evidence>
<dbReference type="Proteomes" id="UP000006727">
    <property type="component" value="Chromosome 26"/>
</dbReference>
<dbReference type="EnsemblPlants" id="Pp3c26_1620V3.2">
    <property type="protein sequence ID" value="Pp3c26_1620V3.2"/>
    <property type="gene ID" value="Pp3c26_1620"/>
</dbReference>
<dbReference type="GeneID" id="112278119"/>
<name>A9T195_PHYPA</name>
<keyword evidence="2" id="KW-1185">Reference proteome</keyword>
<proteinExistence type="predicted"/>
<reference evidence="1 2" key="2">
    <citation type="journal article" date="2018" name="Plant J.">
        <title>The Physcomitrella patens chromosome-scale assembly reveals moss genome structure and evolution.</title>
        <authorList>
            <person name="Lang D."/>
            <person name="Ullrich K.K."/>
            <person name="Murat F."/>
            <person name="Fuchs J."/>
            <person name="Jenkins J."/>
            <person name="Haas F.B."/>
            <person name="Piednoel M."/>
            <person name="Gundlach H."/>
            <person name="Van Bel M."/>
            <person name="Meyberg R."/>
            <person name="Vives C."/>
            <person name="Morata J."/>
            <person name="Symeonidi A."/>
            <person name="Hiss M."/>
            <person name="Muchero W."/>
            <person name="Kamisugi Y."/>
            <person name="Saleh O."/>
            <person name="Blanc G."/>
            <person name="Decker E.L."/>
            <person name="van Gessel N."/>
            <person name="Grimwood J."/>
            <person name="Hayes R.D."/>
            <person name="Graham S.W."/>
            <person name="Gunter L.E."/>
            <person name="McDaniel S.F."/>
            <person name="Hoernstein S.N.W."/>
            <person name="Larsson A."/>
            <person name="Li F.W."/>
            <person name="Perroud P.F."/>
            <person name="Phillips J."/>
            <person name="Ranjan P."/>
            <person name="Rokshar D.S."/>
            <person name="Rothfels C.J."/>
            <person name="Schneider L."/>
            <person name="Shu S."/>
            <person name="Stevenson D.W."/>
            <person name="Thummler F."/>
            <person name="Tillich M."/>
            <person name="Villarreal Aguilar J.C."/>
            <person name="Widiez T."/>
            <person name="Wong G.K."/>
            <person name="Wymore A."/>
            <person name="Zhang Y."/>
            <person name="Zimmer A.D."/>
            <person name="Quatrano R.S."/>
            <person name="Mayer K.F.X."/>
            <person name="Goodstein D."/>
            <person name="Casacuberta J.M."/>
            <person name="Vandepoele K."/>
            <person name="Reski R."/>
            <person name="Cuming A.C."/>
            <person name="Tuskan G.A."/>
            <person name="Maumus F."/>
            <person name="Salse J."/>
            <person name="Schmutz J."/>
            <person name="Rensing S.A."/>
        </authorList>
    </citation>
    <scope>NUCLEOTIDE SEQUENCE [LARGE SCALE GENOMIC DNA]</scope>
    <source>
        <strain evidence="1 2">cv. Gransden 2004</strain>
    </source>
</reference>
<reference evidence="1 2" key="1">
    <citation type="journal article" date="2008" name="Science">
        <title>The Physcomitrella genome reveals evolutionary insights into the conquest of land by plants.</title>
        <authorList>
            <person name="Rensing S."/>
            <person name="Lang D."/>
            <person name="Zimmer A."/>
            <person name="Terry A."/>
            <person name="Salamov A."/>
            <person name="Shapiro H."/>
            <person name="Nishiyama T."/>
            <person name="Perroud P.-F."/>
            <person name="Lindquist E."/>
            <person name="Kamisugi Y."/>
            <person name="Tanahashi T."/>
            <person name="Sakakibara K."/>
            <person name="Fujita T."/>
            <person name="Oishi K."/>
            <person name="Shin-I T."/>
            <person name="Kuroki Y."/>
            <person name="Toyoda A."/>
            <person name="Suzuki Y."/>
            <person name="Hashimoto A."/>
            <person name="Yamaguchi K."/>
            <person name="Sugano A."/>
            <person name="Kohara Y."/>
            <person name="Fujiyama A."/>
            <person name="Anterola A."/>
            <person name="Aoki S."/>
            <person name="Ashton N."/>
            <person name="Barbazuk W.B."/>
            <person name="Barker E."/>
            <person name="Bennetzen J."/>
            <person name="Bezanilla M."/>
            <person name="Blankenship R."/>
            <person name="Cho S.H."/>
            <person name="Dutcher S."/>
            <person name="Estelle M."/>
            <person name="Fawcett J.A."/>
            <person name="Gundlach H."/>
            <person name="Hanada K."/>
            <person name="Heyl A."/>
            <person name="Hicks K.A."/>
            <person name="Hugh J."/>
            <person name="Lohr M."/>
            <person name="Mayer K."/>
            <person name="Melkozernov A."/>
            <person name="Murata T."/>
            <person name="Nelson D."/>
            <person name="Pils B."/>
            <person name="Prigge M."/>
            <person name="Reiss B."/>
            <person name="Renner T."/>
            <person name="Rombauts S."/>
            <person name="Rushton P."/>
            <person name="Sanderfoot A."/>
            <person name="Schween G."/>
            <person name="Shiu S.-H."/>
            <person name="Stueber K."/>
            <person name="Theodoulou F.L."/>
            <person name="Tu H."/>
            <person name="Van de Peer Y."/>
            <person name="Verrier P.J."/>
            <person name="Waters E."/>
            <person name="Wood A."/>
            <person name="Yang L."/>
            <person name="Cove D."/>
            <person name="Cuming A."/>
            <person name="Hasebe M."/>
            <person name="Lucas S."/>
            <person name="Mishler D.B."/>
            <person name="Reski R."/>
            <person name="Grigoriev I."/>
            <person name="Quatrano R.S."/>
            <person name="Boore J.L."/>
        </authorList>
    </citation>
    <scope>NUCLEOTIDE SEQUENCE [LARGE SCALE GENOMIC DNA]</scope>
    <source>
        <strain evidence="1 2">cv. Gransden 2004</strain>
    </source>
</reference>
<dbReference type="AlphaFoldDB" id="A9T195"/>
<organism evidence="1 2">
    <name type="scientific">Physcomitrium patens</name>
    <name type="common">Spreading-leaved earth moss</name>
    <name type="synonym">Physcomitrella patens</name>
    <dbReference type="NCBI Taxonomy" id="3218"/>
    <lineage>
        <taxon>Eukaryota</taxon>
        <taxon>Viridiplantae</taxon>
        <taxon>Streptophyta</taxon>
        <taxon>Embryophyta</taxon>
        <taxon>Bryophyta</taxon>
        <taxon>Bryophytina</taxon>
        <taxon>Bryopsida</taxon>
        <taxon>Funariidae</taxon>
        <taxon>Funariales</taxon>
        <taxon>Funariaceae</taxon>
        <taxon>Physcomitrium</taxon>
    </lineage>
</organism>